<dbReference type="GO" id="GO:0043139">
    <property type="term" value="F:5'-3' DNA helicase activity"/>
    <property type="evidence" value="ECO:0007669"/>
    <property type="project" value="TreeGrafter"/>
</dbReference>
<keyword evidence="24" id="KW-1185">Reference proteome</keyword>
<evidence type="ECO:0000256" key="5">
    <source>
        <dbReference type="ARBA" id="ARBA00022705"/>
    </source>
</evidence>
<feature type="domain" description="DNA2/NAM7 helicase-like C-terminal" evidence="22">
    <location>
        <begin position="698"/>
        <end position="881"/>
    </location>
</feature>
<dbReference type="InterPro" id="IPR027417">
    <property type="entry name" value="P-loop_NTPase"/>
</dbReference>
<dbReference type="GO" id="GO:0005524">
    <property type="term" value="F:ATP binding"/>
    <property type="evidence" value="ECO:0007669"/>
    <property type="project" value="UniProtKB-KW"/>
</dbReference>
<evidence type="ECO:0000256" key="13">
    <source>
        <dbReference type="ARBA" id="ARBA00023004"/>
    </source>
</evidence>
<dbReference type="InterPro" id="IPR041677">
    <property type="entry name" value="DNA2/NAM7_AAA_11"/>
</dbReference>
<dbReference type="InterPro" id="IPR050534">
    <property type="entry name" value="Coronavir_polyprotein_1ab"/>
</dbReference>
<evidence type="ECO:0000256" key="11">
    <source>
        <dbReference type="ARBA" id="ARBA00022806"/>
    </source>
</evidence>
<accession>A0A7D5LBE0</accession>
<dbReference type="InterPro" id="IPR047187">
    <property type="entry name" value="SF1_C_Upf1"/>
</dbReference>
<evidence type="ECO:0000259" key="21">
    <source>
        <dbReference type="Pfam" id="PF13086"/>
    </source>
</evidence>
<evidence type="ECO:0000256" key="3">
    <source>
        <dbReference type="ARBA" id="ARBA00012551"/>
    </source>
</evidence>
<organism evidence="23 24">
    <name type="scientific">Halorarum salinum</name>
    <dbReference type="NCBI Taxonomy" id="2743089"/>
    <lineage>
        <taxon>Archaea</taxon>
        <taxon>Methanobacteriati</taxon>
        <taxon>Methanobacteriota</taxon>
        <taxon>Stenosarchaea group</taxon>
        <taxon>Halobacteria</taxon>
        <taxon>Halobacteriales</taxon>
        <taxon>Haloferacaceae</taxon>
        <taxon>Halorarum</taxon>
    </lineage>
</organism>
<dbReference type="Gene3D" id="3.40.50.300">
    <property type="entry name" value="P-loop containing nucleotide triphosphate hydrolases"/>
    <property type="match status" value="2"/>
</dbReference>
<keyword evidence="10" id="KW-0378">Hydrolase</keyword>
<evidence type="ECO:0000313" key="23">
    <source>
        <dbReference type="EMBL" id="QLG62511.1"/>
    </source>
</evidence>
<keyword evidence="6" id="KW-0540">Nuclease</keyword>
<dbReference type="SUPFAM" id="SSF50249">
    <property type="entry name" value="Nucleic acid-binding proteins"/>
    <property type="match status" value="1"/>
</dbReference>
<reference evidence="23 24" key="1">
    <citation type="submission" date="2020-06" db="EMBL/GenBank/DDBJ databases">
        <title>NJ-3-1, isolated from saline soil.</title>
        <authorList>
            <person name="Cui H.L."/>
            <person name="Shi X."/>
        </authorList>
    </citation>
    <scope>NUCLEOTIDE SEQUENCE [LARGE SCALE GENOMIC DNA]</scope>
    <source>
        <strain evidence="23 24">NJ-3-1</strain>
    </source>
</reference>
<keyword evidence="7" id="KW-0479">Metal-binding</keyword>
<dbReference type="RefSeq" id="WP_179269096.1">
    <property type="nucleotide sequence ID" value="NZ_CP058579.1"/>
</dbReference>
<dbReference type="GO" id="GO:0016787">
    <property type="term" value="F:hydrolase activity"/>
    <property type="evidence" value="ECO:0007669"/>
    <property type="project" value="UniProtKB-KW"/>
</dbReference>
<evidence type="ECO:0000259" key="22">
    <source>
        <dbReference type="Pfam" id="PF13087"/>
    </source>
</evidence>
<keyword evidence="8" id="KW-0547">Nucleotide-binding</keyword>
<keyword evidence="14" id="KW-0411">Iron-sulfur</keyword>
<evidence type="ECO:0000256" key="15">
    <source>
        <dbReference type="ARBA" id="ARBA00023125"/>
    </source>
</evidence>
<evidence type="ECO:0000256" key="9">
    <source>
        <dbReference type="ARBA" id="ARBA00022763"/>
    </source>
</evidence>
<evidence type="ECO:0000256" key="2">
    <source>
        <dbReference type="ARBA" id="ARBA00007913"/>
    </source>
</evidence>
<sequence>MNVRGPILSVGEVRSVDTKYGERDLAELTVRPDDGAADAATVTLWGKWTHTAEHAEPGMELLVTDAERDDHGDREGYTTSKESYVVLEPDFLVDVTDVRSWVQCPRMYYLNKLSGVPLNYPVVKGTIVHEVFGDLLRGVDLEESIEDQVADAGLELGLLGREREEVVDEVRRNAAAIEGWLNQGTLTPEGDEAGTAPSEWDGTPAETDWRSEYTLISPTFGVKGRADALRRGMPVELKTGKNTNRDPRFQDKIQAACYALLLRERGVPADTGTLLYTKNTALDRSEASGDLSPAKEFSVGKGLLEFVVRTRNEIAATEFDVSVPTGFEADAKCEYCFEQDTCMVVSGRLDQESKAGQIGTPLPEEERDYFDRSYRAIEEERRETHAEYRKLWEQTAEERAADDRALVDLDPLDREELPGGRWRLRARKDPEAVSKLREGDVALASDGDPAAGHSELCRIEELGEEVAVTTDEPVDLRRLDVYPSEISVDRMLTALHDALLKGDSDRKDVLFGRREPEFADGDDTFIDNNESQNRAVNRAVNAEDFALVHGPPGTGKTYTIARIVRALVERGDRVLLSAFTNRAVDNALEALREQGFEGAVRYGTETGVRGDMQDVRLVRRGEPNDRAAELNGASVVAATTAACGSRAMREQGFDVALVDEASQLTEPGTLAAVNLADGFVLVGDHEQLPPVVRAENDLQRSLFQRLIEDHPDAGVMLDRQYRMSQRIQAFSSSEFYDGALRPATPEVAGQTLADLGVDADVLPPELRANVAFVDPDGRREGNANPAEAERVAAVVESYVDAGVPRGEIGVIAPFRAQVAEIGRRTDVTVDTVDRFQGSSEEVIVVSFVATDSLDSPIFEDPRRMNVALTRARKALCLVGDADALASDPFYRRMLDWARR</sequence>
<keyword evidence="9" id="KW-0227">DNA damage</keyword>
<dbReference type="OrthoDB" id="45637at2157"/>
<dbReference type="InterPro" id="IPR011604">
    <property type="entry name" value="PDDEXK-like_dom_sf"/>
</dbReference>
<dbReference type="GO" id="GO:0051539">
    <property type="term" value="F:4 iron, 4 sulfur cluster binding"/>
    <property type="evidence" value="ECO:0007669"/>
    <property type="project" value="UniProtKB-KW"/>
</dbReference>
<dbReference type="PANTHER" id="PTHR43788">
    <property type="entry name" value="DNA2/NAM7 HELICASE FAMILY MEMBER"/>
    <property type="match status" value="1"/>
</dbReference>
<gene>
    <name evidence="23" type="ORF">HUG12_12545</name>
</gene>
<dbReference type="CDD" id="cd18808">
    <property type="entry name" value="SF1_C_Upf1"/>
    <property type="match status" value="1"/>
</dbReference>
<dbReference type="SUPFAM" id="SSF52540">
    <property type="entry name" value="P-loop containing nucleoside triphosphate hydrolases"/>
    <property type="match status" value="1"/>
</dbReference>
<dbReference type="Pfam" id="PF13086">
    <property type="entry name" value="AAA_11"/>
    <property type="match status" value="2"/>
</dbReference>
<dbReference type="Pfam" id="PF08696">
    <property type="entry name" value="Dna2"/>
    <property type="match status" value="1"/>
</dbReference>
<dbReference type="GO" id="GO:0046872">
    <property type="term" value="F:metal ion binding"/>
    <property type="evidence" value="ECO:0007669"/>
    <property type="project" value="UniProtKB-KW"/>
</dbReference>
<evidence type="ECO:0000256" key="1">
    <source>
        <dbReference type="ARBA" id="ARBA00001966"/>
    </source>
</evidence>
<evidence type="ECO:0000256" key="7">
    <source>
        <dbReference type="ARBA" id="ARBA00022723"/>
    </source>
</evidence>
<evidence type="ECO:0000313" key="24">
    <source>
        <dbReference type="Proteomes" id="UP000509626"/>
    </source>
</evidence>
<dbReference type="GO" id="GO:0003677">
    <property type="term" value="F:DNA binding"/>
    <property type="evidence" value="ECO:0007669"/>
    <property type="project" value="UniProtKB-KW"/>
</dbReference>
<dbReference type="InterPro" id="IPR014808">
    <property type="entry name" value="DNA_replication_fac_Dna2_N"/>
</dbReference>
<feature type="domain" description="DNA2/NAM7 helicase helicase" evidence="21">
    <location>
        <begin position="529"/>
        <end position="603"/>
    </location>
</feature>
<evidence type="ECO:0000256" key="16">
    <source>
        <dbReference type="ARBA" id="ARBA00023204"/>
    </source>
</evidence>
<dbReference type="GeneID" id="56038302"/>
<feature type="domain" description="DNA2/NAM7 helicase helicase" evidence="21">
    <location>
        <begin position="620"/>
        <end position="693"/>
    </location>
</feature>
<keyword evidence="13" id="KW-0408">Iron</keyword>
<evidence type="ECO:0000256" key="18">
    <source>
        <dbReference type="ARBA" id="ARBA00047995"/>
    </source>
</evidence>
<name>A0A7D5LBE0_9EURY</name>
<evidence type="ECO:0000256" key="14">
    <source>
        <dbReference type="ARBA" id="ARBA00023014"/>
    </source>
</evidence>
<dbReference type="GO" id="GO:0004518">
    <property type="term" value="F:nuclease activity"/>
    <property type="evidence" value="ECO:0007669"/>
    <property type="project" value="UniProtKB-KW"/>
</dbReference>
<keyword evidence="5" id="KW-0235">DNA replication</keyword>
<dbReference type="PANTHER" id="PTHR43788:SF8">
    <property type="entry name" value="DNA-BINDING PROTEIN SMUBP-2"/>
    <property type="match status" value="1"/>
</dbReference>
<dbReference type="EMBL" id="CP058579">
    <property type="protein sequence ID" value="QLG62511.1"/>
    <property type="molecule type" value="Genomic_DNA"/>
</dbReference>
<dbReference type="AlphaFoldDB" id="A0A7D5LBE0"/>
<keyword evidence="11" id="KW-0347">Helicase</keyword>
<comment type="catalytic activity">
    <reaction evidence="18">
        <text>ATP + H2O = ADP + phosphate + H(+)</text>
        <dbReference type="Rhea" id="RHEA:13065"/>
        <dbReference type="ChEBI" id="CHEBI:15377"/>
        <dbReference type="ChEBI" id="CHEBI:15378"/>
        <dbReference type="ChEBI" id="CHEBI:30616"/>
        <dbReference type="ChEBI" id="CHEBI:43474"/>
        <dbReference type="ChEBI" id="CHEBI:456216"/>
        <dbReference type="EC" id="3.6.4.12"/>
    </reaction>
</comment>
<evidence type="ECO:0000259" key="20">
    <source>
        <dbReference type="Pfam" id="PF08696"/>
    </source>
</evidence>
<keyword evidence="17" id="KW-0511">Multifunctional enzyme</keyword>
<evidence type="ECO:0000256" key="17">
    <source>
        <dbReference type="ARBA" id="ARBA00023268"/>
    </source>
</evidence>
<keyword evidence="12" id="KW-0067">ATP-binding</keyword>
<dbReference type="EC" id="3.6.4.12" evidence="3"/>
<dbReference type="Pfam" id="PF13087">
    <property type="entry name" value="AAA_12"/>
    <property type="match status" value="1"/>
</dbReference>
<proteinExistence type="inferred from homology"/>
<protein>
    <recommendedName>
        <fullName evidence="3">DNA helicase</fullName>
        <ecNumber evidence="3">3.6.4.12</ecNumber>
    </recommendedName>
</protein>
<keyword evidence="16" id="KW-0234">DNA repair</keyword>
<dbReference type="GO" id="GO:0006281">
    <property type="term" value="P:DNA repair"/>
    <property type="evidence" value="ECO:0007669"/>
    <property type="project" value="UniProtKB-KW"/>
</dbReference>
<evidence type="ECO:0000256" key="12">
    <source>
        <dbReference type="ARBA" id="ARBA00022840"/>
    </source>
</evidence>
<keyword evidence="4" id="KW-0004">4Fe-4S</keyword>
<comment type="similarity">
    <text evidence="2">Belongs to the DNA2/NAM7 helicase family.</text>
</comment>
<feature type="region of interest" description="Disordered" evidence="19">
    <location>
        <begin position="184"/>
        <end position="205"/>
    </location>
</feature>
<evidence type="ECO:0000256" key="10">
    <source>
        <dbReference type="ARBA" id="ARBA00022801"/>
    </source>
</evidence>
<keyword evidence="15" id="KW-0238">DNA-binding</keyword>
<dbReference type="KEGG" id="halu:HUG12_12545"/>
<dbReference type="InterPro" id="IPR041679">
    <property type="entry name" value="DNA2/NAM7-like_C"/>
</dbReference>
<evidence type="ECO:0000256" key="8">
    <source>
        <dbReference type="ARBA" id="ARBA00022741"/>
    </source>
</evidence>
<dbReference type="Gene3D" id="3.90.320.10">
    <property type="match status" value="1"/>
</dbReference>
<dbReference type="GO" id="GO:0006260">
    <property type="term" value="P:DNA replication"/>
    <property type="evidence" value="ECO:0007669"/>
    <property type="project" value="UniProtKB-KW"/>
</dbReference>
<dbReference type="InterPro" id="IPR012340">
    <property type="entry name" value="NA-bd_OB-fold"/>
</dbReference>
<dbReference type="Proteomes" id="UP000509626">
    <property type="component" value="Chromosome"/>
</dbReference>
<evidence type="ECO:0000256" key="19">
    <source>
        <dbReference type="SAM" id="MobiDB-lite"/>
    </source>
</evidence>
<comment type="cofactor">
    <cofactor evidence="1">
        <name>[4Fe-4S] cluster</name>
        <dbReference type="ChEBI" id="CHEBI:49883"/>
    </cofactor>
</comment>
<evidence type="ECO:0000256" key="6">
    <source>
        <dbReference type="ARBA" id="ARBA00022722"/>
    </source>
</evidence>
<feature type="domain" description="DNA replication factor Dna2 N-terminal" evidence="20">
    <location>
        <begin position="37"/>
        <end position="229"/>
    </location>
</feature>
<evidence type="ECO:0000256" key="4">
    <source>
        <dbReference type="ARBA" id="ARBA00022485"/>
    </source>
</evidence>